<dbReference type="OrthoDB" id="6329445at2759"/>
<evidence type="ECO:0000313" key="2">
    <source>
        <dbReference type="EMBL" id="CDW42335.1"/>
    </source>
</evidence>
<sequence length="181" mass="20675">MTMGPLLQRLYGWNILLATVMMMIASTNGLKCYFCTVKKPSKRLNVSAKLCSRFNGTDDYIIDCPLSTFCETKTFRLHTQTETVSVMTRGCAKQDYSYQQLVRGKWKQQTVVASEAYTEGCINSGSYRSQSGDTEYCFCSSDLCNWNINHAASPKRSYLLNEWILFFLVTKFSQRCSNLCK</sequence>
<keyword evidence="1" id="KW-0812">Transmembrane</keyword>
<organism evidence="2">
    <name type="scientific">Lepeophtheirus salmonis</name>
    <name type="common">Salmon louse</name>
    <name type="synonym">Caligus salmonis</name>
    <dbReference type="NCBI Taxonomy" id="72036"/>
    <lineage>
        <taxon>Eukaryota</taxon>
        <taxon>Metazoa</taxon>
        <taxon>Ecdysozoa</taxon>
        <taxon>Arthropoda</taxon>
        <taxon>Crustacea</taxon>
        <taxon>Multicrustacea</taxon>
        <taxon>Hexanauplia</taxon>
        <taxon>Copepoda</taxon>
        <taxon>Siphonostomatoida</taxon>
        <taxon>Caligidae</taxon>
        <taxon>Lepeophtheirus</taxon>
    </lineage>
</organism>
<evidence type="ECO:0000256" key="1">
    <source>
        <dbReference type="SAM" id="Phobius"/>
    </source>
</evidence>
<reference evidence="2" key="1">
    <citation type="submission" date="2014-05" db="EMBL/GenBank/DDBJ databases">
        <authorList>
            <person name="Chronopoulou M."/>
        </authorList>
    </citation>
    <scope>NUCLEOTIDE SEQUENCE</scope>
    <source>
        <tissue evidence="2">Whole organism</tissue>
    </source>
</reference>
<accession>A0A0K2UW80</accession>
<feature type="transmembrane region" description="Helical" evidence="1">
    <location>
        <begin position="12"/>
        <end position="34"/>
    </location>
</feature>
<name>A0A0K2UW80_LEPSM</name>
<dbReference type="AlphaFoldDB" id="A0A0K2UW80"/>
<dbReference type="EMBL" id="HACA01024974">
    <property type="protein sequence ID" value="CDW42335.1"/>
    <property type="molecule type" value="Transcribed_RNA"/>
</dbReference>
<protein>
    <submittedName>
        <fullName evidence="2">Putative LOC100169228 [Acyrthosiphon pisum]</fullName>
    </submittedName>
</protein>
<keyword evidence="1" id="KW-0472">Membrane</keyword>
<proteinExistence type="predicted"/>
<keyword evidence="1" id="KW-1133">Transmembrane helix</keyword>